<evidence type="ECO:0000256" key="2">
    <source>
        <dbReference type="ARBA" id="ARBA00022737"/>
    </source>
</evidence>
<accession>A0A6B2EBX2</accession>
<keyword evidence="1" id="KW-0433">Leucine-rich repeat</keyword>
<keyword evidence="2" id="KW-0677">Repeat</keyword>
<dbReference type="GO" id="GO:0007229">
    <property type="term" value="P:integrin-mediated signaling pathway"/>
    <property type="evidence" value="ECO:0007669"/>
    <property type="project" value="UniProtKB-KW"/>
</dbReference>
<dbReference type="Gene3D" id="3.30.1520.10">
    <property type="entry name" value="Phox-like domain"/>
    <property type="match status" value="1"/>
</dbReference>
<dbReference type="SMART" id="SM00312">
    <property type="entry name" value="PX"/>
    <property type="match status" value="1"/>
</dbReference>
<evidence type="ECO:0000256" key="1">
    <source>
        <dbReference type="ARBA" id="ARBA00022614"/>
    </source>
</evidence>
<dbReference type="InterPro" id="IPR001683">
    <property type="entry name" value="PX_dom"/>
</dbReference>
<dbReference type="FunFam" id="3.30.1520.10:FF:000020">
    <property type="entry name" value="nischarin isoform X1"/>
    <property type="match status" value="1"/>
</dbReference>
<protein>
    <submittedName>
        <fullName evidence="4">Putative nischarin modulator of integrin alpha5 subunit action</fullName>
    </submittedName>
</protein>
<evidence type="ECO:0000313" key="4">
    <source>
        <dbReference type="EMBL" id="NBJ60894.1"/>
    </source>
</evidence>
<dbReference type="Pfam" id="PF00787">
    <property type="entry name" value="PX"/>
    <property type="match status" value="1"/>
</dbReference>
<proteinExistence type="predicted"/>
<dbReference type="GO" id="GO:0005737">
    <property type="term" value="C:cytoplasm"/>
    <property type="evidence" value="ECO:0007669"/>
    <property type="project" value="TreeGrafter"/>
</dbReference>
<organism evidence="4">
    <name type="scientific">Phlebotomus kandelakii</name>
    <dbReference type="NCBI Taxonomy" id="1109342"/>
    <lineage>
        <taxon>Eukaryota</taxon>
        <taxon>Metazoa</taxon>
        <taxon>Ecdysozoa</taxon>
        <taxon>Arthropoda</taxon>
        <taxon>Hexapoda</taxon>
        <taxon>Insecta</taxon>
        <taxon>Pterygota</taxon>
        <taxon>Neoptera</taxon>
        <taxon>Endopterygota</taxon>
        <taxon>Diptera</taxon>
        <taxon>Nematocera</taxon>
        <taxon>Psychodoidea</taxon>
        <taxon>Psychodidae</taxon>
        <taxon>Phlebotomus</taxon>
        <taxon>Larroussius</taxon>
    </lineage>
</organism>
<evidence type="ECO:0000259" key="3">
    <source>
        <dbReference type="PROSITE" id="PS50195"/>
    </source>
</evidence>
<dbReference type="EMBL" id="GIFK01003191">
    <property type="protein sequence ID" value="NBJ60894.1"/>
    <property type="molecule type" value="Transcribed_RNA"/>
</dbReference>
<dbReference type="PROSITE" id="PS50195">
    <property type="entry name" value="PX"/>
    <property type="match status" value="1"/>
</dbReference>
<dbReference type="SUPFAM" id="SSF52075">
    <property type="entry name" value="Outer arm dynein light chain 1"/>
    <property type="match status" value="1"/>
</dbReference>
<dbReference type="InterPro" id="IPR001611">
    <property type="entry name" value="Leu-rich_rpt"/>
</dbReference>
<dbReference type="PROSITE" id="PS51450">
    <property type="entry name" value="LRR"/>
    <property type="match status" value="1"/>
</dbReference>
<dbReference type="SUPFAM" id="SSF64268">
    <property type="entry name" value="PX domain"/>
    <property type="match status" value="1"/>
</dbReference>
<sequence>MSCLTKNPSDITLSIPNIVESDGVTQYEIVMKIGEVSWRVFHRYRDFQELHEKLVSDRSVSKDLLPPKKVIGNRNPAFVEKRKAGLEKYLREMLIYLQLTMPREFVEFLHLHEYDIIYLLHTMAERFYLDGDSVLNASKSHTFSVLELHAISERLKMPSEVSEKKYDFSHVLDFCSQLEKINIVPRKSDELNYRDDLPVGTSNIVPKSLKFDLVAFKTLQQLHLLGVSPANISNVAIRDTLRTLRVTLTDTRKFTDILLCDDIHKTTNDPEKVWRSVEMVNFACNKLTSIDESIKLLPKIETLILDRNELTCVQNLNMPCLRSLSLGQNKISSCPDWHLELGNLVNLYLPQNFIQSLAGFRRMFSLVILDVSCNQISDINEVDHLSNLPCLEDINLTGNPVAGIVDYRSKVLSRFVERIAEMCLDNEKASQKEVDTALVLAALKISQDKMDSPKKISSLGLLT</sequence>
<dbReference type="AlphaFoldDB" id="A0A6B2EBX2"/>
<dbReference type="GO" id="GO:0035091">
    <property type="term" value="F:phosphatidylinositol binding"/>
    <property type="evidence" value="ECO:0007669"/>
    <property type="project" value="InterPro"/>
</dbReference>
<name>A0A6B2EBX2_9DIPT</name>
<dbReference type="Gene3D" id="3.80.10.10">
    <property type="entry name" value="Ribonuclease Inhibitor"/>
    <property type="match status" value="2"/>
</dbReference>
<keyword evidence="4" id="KW-0401">Integrin</keyword>
<dbReference type="InterPro" id="IPR036871">
    <property type="entry name" value="PX_dom_sf"/>
</dbReference>
<dbReference type="PANTHER" id="PTHR15454:SF35">
    <property type="entry name" value="NISCHARIN"/>
    <property type="match status" value="1"/>
</dbReference>
<feature type="domain" description="PX" evidence="3">
    <location>
        <begin position="5"/>
        <end position="116"/>
    </location>
</feature>
<dbReference type="InterPro" id="IPR032675">
    <property type="entry name" value="LRR_dom_sf"/>
</dbReference>
<reference evidence="4" key="1">
    <citation type="submission" date="2019-10" db="EMBL/GenBank/DDBJ databases">
        <title>Short sand fly seasons in Tbilisi, Georgia, hinder development of host immunity to saliva of the visceral leishmaniasis vector Phlebotomus kandelakii.</title>
        <authorList>
            <person name="Oliveira F."/>
            <person name="Giorgobiani E."/>
            <person name="Guimaraes-Costa A.B."/>
            <person name="Abdeladhim M."/>
            <person name="Oristian J."/>
            <person name="Tskhvaradze L."/>
            <person name="Tsertsvadze N."/>
            <person name="Zakalashvili M."/>
            <person name="Valenzuela J.G."/>
            <person name="Kamhawi S."/>
        </authorList>
    </citation>
    <scope>NUCLEOTIDE SEQUENCE</scope>
    <source>
        <strain evidence="4">Wild-capture in Tbilisi</strain>
        <tissue evidence="4">Salivary glands</tissue>
    </source>
</reference>
<dbReference type="PANTHER" id="PTHR15454">
    <property type="entry name" value="NISCHARIN RELATED"/>
    <property type="match status" value="1"/>
</dbReference>